<dbReference type="PANTHER" id="PTHR33116">
    <property type="entry name" value="REVERSE TRANSCRIPTASE ZINC-BINDING DOMAIN-CONTAINING PROTEIN-RELATED-RELATED"/>
    <property type="match status" value="1"/>
</dbReference>
<accession>A0AAW2VU05</accession>
<dbReference type="PANTHER" id="PTHR33116:SF86">
    <property type="entry name" value="REVERSE TRANSCRIPTASE DOMAIN-CONTAINING PROTEIN"/>
    <property type="match status" value="1"/>
</dbReference>
<dbReference type="CDD" id="cd01650">
    <property type="entry name" value="RT_nLTR_like"/>
    <property type="match status" value="1"/>
</dbReference>
<dbReference type="PROSITE" id="PS50878">
    <property type="entry name" value="RT_POL"/>
    <property type="match status" value="1"/>
</dbReference>
<name>A0AAW2VU05_9LAMI</name>
<dbReference type="Pfam" id="PF00078">
    <property type="entry name" value="RVT_1"/>
    <property type="match status" value="1"/>
</dbReference>
<dbReference type="AlphaFoldDB" id="A0AAW2VU05"/>
<proteinExistence type="predicted"/>
<evidence type="ECO:0000259" key="1">
    <source>
        <dbReference type="PROSITE" id="PS50878"/>
    </source>
</evidence>
<organism evidence="2">
    <name type="scientific">Sesamum latifolium</name>
    <dbReference type="NCBI Taxonomy" id="2727402"/>
    <lineage>
        <taxon>Eukaryota</taxon>
        <taxon>Viridiplantae</taxon>
        <taxon>Streptophyta</taxon>
        <taxon>Embryophyta</taxon>
        <taxon>Tracheophyta</taxon>
        <taxon>Spermatophyta</taxon>
        <taxon>Magnoliopsida</taxon>
        <taxon>eudicotyledons</taxon>
        <taxon>Gunneridae</taxon>
        <taxon>Pentapetalae</taxon>
        <taxon>asterids</taxon>
        <taxon>lamiids</taxon>
        <taxon>Lamiales</taxon>
        <taxon>Pedaliaceae</taxon>
        <taxon>Sesamum</taxon>
    </lineage>
</organism>
<dbReference type="EMBL" id="JACGWN010000009">
    <property type="protein sequence ID" value="KAL0433224.1"/>
    <property type="molecule type" value="Genomic_DNA"/>
</dbReference>
<dbReference type="InterPro" id="IPR000477">
    <property type="entry name" value="RT_dom"/>
</dbReference>
<comment type="caution">
    <text evidence="2">The sequence shown here is derived from an EMBL/GenBank/DDBJ whole genome shotgun (WGS) entry which is preliminary data.</text>
</comment>
<gene>
    <name evidence="2" type="ORF">Slati_2656700</name>
</gene>
<dbReference type="SUPFAM" id="SSF56672">
    <property type="entry name" value="DNA/RNA polymerases"/>
    <property type="match status" value="1"/>
</dbReference>
<protein>
    <submittedName>
        <fullName evidence="2">Mitochondrial protein</fullName>
    </submittedName>
</protein>
<dbReference type="InterPro" id="IPR043502">
    <property type="entry name" value="DNA/RNA_pol_sf"/>
</dbReference>
<sequence>MNFTHVVLIPKRADPEIVAHFRPISLCNTIVKIASKCVASHLKPILDVVISPAQSTFILGRLITDNVLVAFEINHYVKNRTHGKDGYFALKLDTSKPYDRVEWNFHRSILCRLGIHEQFVRIIMSLVTSVSYSLMLEGSQFGYFLPQRGIRQGDPLSPYLFLFVAKVFSSMLQAAERREEIKGIAISRHSPKTMRAIKRILERYGQASGQKINFEKSSMMVSSNVDEQERRRKVTGGIVSISERSCMESDPRMEYKVALTNGARGLIKAVLQAIPTYVMSCFQLLDYFLHDIERMVADFWWHSKGERHTHWVGWKRLCLPREEGGMGFRELKAVNRAMLAKQGWRLLTRPDGVLSQMLKAKYFPRTSFFEAKSGTRPFTGFRVTSDPSTLELEMKISELIDAATTSWKTEMVQPLFDEEEAHAYQLELLRARRQLQSTSSAHNDGDGEAAGKQ</sequence>
<feature type="domain" description="Reverse transcriptase" evidence="1">
    <location>
        <begin position="1"/>
        <end position="239"/>
    </location>
</feature>
<evidence type="ECO:0000313" key="2">
    <source>
        <dbReference type="EMBL" id="KAL0433224.1"/>
    </source>
</evidence>
<reference evidence="2" key="2">
    <citation type="journal article" date="2024" name="Plant">
        <title>Genomic evolution and insights into agronomic trait innovations of Sesamum species.</title>
        <authorList>
            <person name="Miao H."/>
            <person name="Wang L."/>
            <person name="Qu L."/>
            <person name="Liu H."/>
            <person name="Sun Y."/>
            <person name="Le M."/>
            <person name="Wang Q."/>
            <person name="Wei S."/>
            <person name="Zheng Y."/>
            <person name="Lin W."/>
            <person name="Duan Y."/>
            <person name="Cao H."/>
            <person name="Xiong S."/>
            <person name="Wang X."/>
            <person name="Wei L."/>
            <person name="Li C."/>
            <person name="Ma Q."/>
            <person name="Ju M."/>
            <person name="Zhao R."/>
            <person name="Li G."/>
            <person name="Mu C."/>
            <person name="Tian Q."/>
            <person name="Mei H."/>
            <person name="Zhang T."/>
            <person name="Gao T."/>
            <person name="Zhang H."/>
        </authorList>
    </citation>
    <scope>NUCLEOTIDE SEQUENCE</scope>
    <source>
        <strain evidence="2">KEN1</strain>
    </source>
</reference>
<reference evidence="2" key="1">
    <citation type="submission" date="2020-06" db="EMBL/GenBank/DDBJ databases">
        <authorList>
            <person name="Li T."/>
            <person name="Hu X."/>
            <person name="Zhang T."/>
            <person name="Song X."/>
            <person name="Zhang H."/>
            <person name="Dai N."/>
            <person name="Sheng W."/>
            <person name="Hou X."/>
            <person name="Wei L."/>
        </authorList>
    </citation>
    <scope>NUCLEOTIDE SEQUENCE</scope>
    <source>
        <strain evidence="2">KEN1</strain>
        <tissue evidence="2">Leaf</tissue>
    </source>
</reference>